<dbReference type="Pfam" id="PF00535">
    <property type="entry name" value="Glycos_transf_2"/>
    <property type="match status" value="1"/>
</dbReference>
<proteinExistence type="predicted"/>
<dbReference type="PANTHER" id="PTHR48090:SF7">
    <property type="entry name" value="RFBJ PROTEIN"/>
    <property type="match status" value="1"/>
</dbReference>
<dbReference type="AlphaFoldDB" id="A0A382W0N0"/>
<dbReference type="InterPro" id="IPR001173">
    <property type="entry name" value="Glyco_trans_2-like"/>
</dbReference>
<dbReference type="PANTHER" id="PTHR48090">
    <property type="entry name" value="UNDECAPRENYL-PHOSPHATE 4-DEOXY-4-FORMAMIDO-L-ARABINOSE TRANSFERASE-RELATED"/>
    <property type="match status" value="1"/>
</dbReference>
<name>A0A382W0N0_9ZZZZ</name>
<dbReference type="InterPro" id="IPR050256">
    <property type="entry name" value="Glycosyltransferase_2"/>
</dbReference>
<evidence type="ECO:0000259" key="1">
    <source>
        <dbReference type="Pfam" id="PF00535"/>
    </source>
</evidence>
<feature type="non-terminal residue" evidence="2">
    <location>
        <position position="86"/>
    </location>
</feature>
<dbReference type="EMBL" id="UINC01155783">
    <property type="protein sequence ID" value="SVD51835.1"/>
    <property type="molecule type" value="Genomic_DNA"/>
</dbReference>
<accession>A0A382W0N0</accession>
<sequence>MKISIIIPVYNEELLIKSTIENIHSSLNRLSIIHEIIVIYDTCQDNTESILKNLQKNNSYLTVEKNKGLKGFGNSIQHGIEIARGE</sequence>
<protein>
    <recommendedName>
        <fullName evidence="1">Glycosyltransferase 2-like domain-containing protein</fullName>
    </recommendedName>
</protein>
<dbReference type="SUPFAM" id="SSF53448">
    <property type="entry name" value="Nucleotide-diphospho-sugar transferases"/>
    <property type="match status" value="1"/>
</dbReference>
<feature type="domain" description="Glycosyltransferase 2-like" evidence="1">
    <location>
        <begin position="4"/>
        <end position="86"/>
    </location>
</feature>
<evidence type="ECO:0000313" key="2">
    <source>
        <dbReference type="EMBL" id="SVD51835.1"/>
    </source>
</evidence>
<organism evidence="2">
    <name type="scientific">marine metagenome</name>
    <dbReference type="NCBI Taxonomy" id="408172"/>
    <lineage>
        <taxon>unclassified sequences</taxon>
        <taxon>metagenomes</taxon>
        <taxon>ecological metagenomes</taxon>
    </lineage>
</organism>
<dbReference type="InterPro" id="IPR029044">
    <property type="entry name" value="Nucleotide-diphossugar_trans"/>
</dbReference>
<reference evidence="2" key="1">
    <citation type="submission" date="2018-05" db="EMBL/GenBank/DDBJ databases">
        <authorList>
            <person name="Lanie J.A."/>
            <person name="Ng W.-L."/>
            <person name="Kazmierczak K.M."/>
            <person name="Andrzejewski T.M."/>
            <person name="Davidsen T.M."/>
            <person name="Wayne K.J."/>
            <person name="Tettelin H."/>
            <person name="Glass J.I."/>
            <person name="Rusch D."/>
            <person name="Podicherti R."/>
            <person name="Tsui H.-C.T."/>
            <person name="Winkler M.E."/>
        </authorList>
    </citation>
    <scope>NUCLEOTIDE SEQUENCE</scope>
</reference>
<gene>
    <name evidence="2" type="ORF">METZ01_LOCUS404689</name>
</gene>
<dbReference type="Gene3D" id="3.90.550.10">
    <property type="entry name" value="Spore Coat Polysaccharide Biosynthesis Protein SpsA, Chain A"/>
    <property type="match status" value="1"/>
</dbReference>